<dbReference type="GO" id="GO:0006865">
    <property type="term" value="P:amino acid transport"/>
    <property type="evidence" value="ECO:0007669"/>
    <property type="project" value="TreeGrafter"/>
</dbReference>
<accession>A0A154W2H9</accession>
<dbReference type="RefSeq" id="WP_067556648.1">
    <property type="nucleotide sequence ID" value="NZ_LPXN01000113.1"/>
</dbReference>
<reference evidence="6 7" key="1">
    <citation type="submission" date="2015-12" db="EMBL/GenBank/DDBJ databases">
        <title>Genome sequence of Oceanibaculum pacificum MCCC 1A02656.</title>
        <authorList>
            <person name="Lu L."/>
            <person name="Lai Q."/>
            <person name="Shao Z."/>
            <person name="Qian P."/>
        </authorList>
    </citation>
    <scope>NUCLEOTIDE SEQUENCE [LARGE SCALE GENOMIC DNA]</scope>
    <source>
        <strain evidence="6 7">MCCC 1A02656</strain>
    </source>
</reference>
<dbReference type="Pfam" id="PF00497">
    <property type="entry name" value="SBP_bac_3"/>
    <property type="match status" value="1"/>
</dbReference>
<dbReference type="Gene3D" id="3.40.190.10">
    <property type="entry name" value="Periplasmic binding protein-like II"/>
    <property type="match status" value="2"/>
</dbReference>
<organism evidence="6 7">
    <name type="scientific">Oceanibaculum pacificum</name>
    <dbReference type="NCBI Taxonomy" id="580166"/>
    <lineage>
        <taxon>Bacteria</taxon>
        <taxon>Pseudomonadati</taxon>
        <taxon>Pseudomonadota</taxon>
        <taxon>Alphaproteobacteria</taxon>
        <taxon>Rhodospirillales</taxon>
        <taxon>Oceanibaculaceae</taxon>
        <taxon>Oceanibaculum</taxon>
    </lineage>
</organism>
<dbReference type="PANTHER" id="PTHR30085">
    <property type="entry name" value="AMINO ACID ABC TRANSPORTER PERMEASE"/>
    <property type="match status" value="1"/>
</dbReference>
<keyword evidence="3 4" id="KW-0732">Signal</keyword>
<feature type="domain" description="Solute-binding protein family 3/N-terminal" evidence="5">
    <location>
        <begin position="37"/>
        <end position="266"/>
    </location>
</feature>
<dbReference type="SUPFAM" id="SSF53850">
    <property type="entry name" value="Periplasmic binding protein-like II"/>
    <property type="match status" value="1"/>
</dbReference>
<evidence type="ECO:0000256" key="1">
    <source>
        <dbReference type="ARBA" id="ARBA00010333"/>
    </source>
</evidence>
<evidence type="ECO:0000256" key="2">
    <source>
        <dbReference type="ARBA" id="ARBA00022448"/>
    </source>
</evidence>
<dbReference type="STRING" id="580166.AUP43_09850"/>
<gene>
    <name evidence="6" type="ORF">AUP43_09850</name>
</gene>
<evidence type="ECO:0000313" key="7">
    <source>
        <dbReference type="Proteomes" id="UP000076400"/>
    </source>
</evidence>
<feature type="chain" id="PRO_5007602161" description="Solute-binding protein family 3/N-terminal domain-containing protein" evidence="4">
    <location>
        <begin position="24"/>
        <end position="344"/>
    </location>
</feature>
<evidence type="ECO:0000259" key="5">
    <source>
        <dbReference type="SMART" id="SM00062"/>
    </source>
</evidence>
<comment type="similarity">
    <text evidence="1">Belongs to the bacterial solute-binding protein 3 family.</text>
</comment>
<dbReference type="PANTHER" id="PTHR30085:SF7">
    <property type="entry name" value="AMINO-ACID ABC TRANSPORTER-BINDING PROTEIN YHDW-RELATED"/>
    <property type="match status" value="1"/>
</dbReference>
<evidence type="ECO:0000256" key="3">
    <source>
        <dbReference type="ARBA" id="ARBA00022729"/>
    </source>
</evidence>
<feature type="signal peptide" evidence="4">
    <location>
        <begin position="1"/>
        <end position="23"/>
    </location>
</feature>
<evidence type="ECO:0000313" key="6">
    <source>
        <dbReference type="EMBL" id="KZD07673.1"/>
    </source>
</evidence>
<dbReference type="Proteomes" id="UP000076400">
    <property type="component" value="Unassembled WGS sequence"/>
</dbReference>
<dbReference type="AlphaFoldDB" id="A0A154W2H9"/>
<dbReference type="SMART" id="SM00062">
    <property type="entry name" value="PBPb"/>
    <property type="match status" value="1"/>
</dbReference>
<name>A0A154W2H9_9PROT</name>
<evidence type="ECO:0000256" key="4">
    <source>
        <dbReference type="SAM" id="SignalP"/>
    </source>
</evidence>
<sequence>MKKLNILAAGAAFTFAAVGAAQAQTSPTLEATKQRGQVNCIVSEATAGFSSPDDKGVWRGIDVDVCRAVSSAIFGSPDKVKFIPTTSKVRFTALQSGEGDILSRNTTWTLVRDVNLGFEFTGVTFYDGQGFMVRKSLGVKSAKELDGASVCVSTGTTTELNLADYFRANNMKYNGVVIEGADAIIKAYESGRCDVYTTDKSGLAGDRTKLSAPDEHMILPETISKEPLGPSVRHGDQAWGDIVRWVQYAMIEAEEYGVTSANVDDLKANSTNPVHRRLLGVEGDLGKMLGLSNDWAYNVIKQVGNYGESYERNVGPSTRVNIPREGSPNALWTKGGLIYAIPVR</sequence>
<dbReference type="OrthoDB" id="9777941at2"/>
<dbReference type="CDD" id="cd13692">
    <property type="entry name" value="PBP2_BztA"/>
    <property type="match status" value="1"/>
</dbReference>
<dbReference type="EMBL" id="LPXN01000113">
    <property type="protein sequence ID" value="KZD07673.1"/>
    <property type="molecule type" value="Genomic_DNA"/>
</dbReference>
<dbReference type="InterPro" id="IPR001638">
    <property type="entry name" value="Solute-binding_3/MltF_N"/>
</dbReference>
<keyword evidence="7" id="KW-1185">Reference proteome</keyword>
<protein>
    <recommendedName>
        <fullName evidence="5">Solute-binding protein family 3/N-terminal domain-containing protein</fullName>
    </recommendedName>
</protein>
<dbReference type="InterPro" id="IPR051455">
    <property type="entry name" value="Bact_solute-bind_prot3"/>
</dbReference>
<keyword evidence="2" id="KW-0813">Transport</keyword>
<comment type="caution">
    <text evidence="6">The sequence shown here is derived from an EMBL/GenBank/DDBJ whole genome shotgun (WGS) entry which is preliminary data.</text>
</comment>
<proteinExistence type="inferred from homology"/>